<evidence type="ECO:0000313" key="3">
    <source>
        <dbReference type="Proteomes" id="UP000053681"/>
    </source>
</evidence>
<dbReference type="GeneID" id="93680730"/>
<feature type="domain" description="Fungal lipase-type" evidence="1">
    <location>
        <begin position="66"/>
        <end position="196"/>
    </location>
</feature>
<dbReference type="SUPFAM" id="SSF53474">
    <property type="entry name" value="alpha/beta-Hydrolases"/>
    <property type="match status" value="1"/>
</dbReference>
<dbReference type="Proteomes" id="UP000053681">
    <property type="component" value="Unassembled WGS sequence"/>
</dbReference>
<dbReference type="AlphaFoldDB" id="A0A0V8JJG3"/>
<protein>
    <submittedName>
        <fullName evidence="2">Lipase</fullName>
    </submittedName>
</protein>
<evidence type="ECO:0000313" key="2">
    <source>
        <dbReference type="EMBL" id="KSU87195.1"/>
    </source>
</evidence>
<organism evidence="2 3">
    <name type="scientific">Priestia veravalensis</name>
    <dbReference type="NCBI Taxonomy" id="1414648"/>
    <lineage>
        <taxon>Bacteria</taxon>
        <taxon>Bacillati</taxon>
        <taxon>Bacillota</taxon>
        <taxon>Bacilli</taxon>
        <taxon>Bacillales</taxon>
        <taxon>Bacillaceae</taxon>
        <taxon>Priestia</taxon>
    </lineage>
</organism>
<evidence type="ECO:0000259" key="1">
    <source>
        <dbReference type="Pfam" id="PF01764"/>
    </source>
</evidence>
<dbReference type="GO" id="GO:0006629">
    <property type="term" value="P:lipid metabolic process"/>
    <property type="evidence" value="ECO:0007669"/>
    <property type="project" value="InterPro"/>
</dbReference>
<dbReference type="Gene3D" id="3.40.50.1820">
    <property type="entry name" value="alpha/beta hydrolase"/>
    <property type="match status" value="1"/>
</dbReference>
<name>A0A0V8JJG3_9BACI</name>
<accession>A0A0V8JJG3</accession>
<dbReference type="Pfam" id="PF01764">
    <property type="entry name" value="Lipase_3"/>
    <property type="match status" value="1"/>
</dbReference>
<comment type="caution">
    <text evidence="2">The sequence shown here is derived from an EMBL/GenBank/DDBJ whole genome shotgun (WGS) entry which is preliminary data.</text>
</comment>
<sequence length="249" mass="28108">MKIEPLFYRPLALDLLYMCVLSYQQYQQAGTFEVPKGYQFIKAFQASVLGKKEWFGFILESDNAIVIAFRGTQSEANWIADAQIHQRPYPYTQNAGLVHEGFLNIYESCRDELLATYTTLPAKPLYITGHSLGAALATLHALDVATNTNFPSVTMYNYASPRVGDSNFVRTYTSLVPQSRSFINTTDVVPKLPPKVFYNPYTKETMYYADDPLKLLFTIQGGSTVENHSPKTYSVGIWTMSDYPILSPN</sequence>
<dbReference type="PANTHER" id="PTHR45856">
    <property type="entry name" value="ALPHA/BETA-HYDROLASES SUPERFAMILY PROTEIN"/>
    <property type="match status" value="1"/>
</dbReference>
<dbReference type="InterPro" id="IPR029058">
    <property type="entry name" value="AB_hydrolase_fold"/>
</dbReference>
<dbReference type="PANTHER" id="PTHR45856:SF24">
    <property type="entry name" value="FUNGAL LIPASE-LIKE DOMAIN-CONTAINING PROTEIN"/>
    <property type="match status" value="1"/>
</dbReference>
<dbReference type="InterPro" id="IPR002921">
    <property type="entry name" value="Fungal_lipase-type"/>
</dbReference>
<dbReference type="InterPro" id="IPR051218">
    <property type="entry name" value="Sec_MonoDiacylglyc_Lipase"/>
</dbReference>
<proteinExistence type="predicted"/>
<reference evidence="2 3" key="1">
    <citation type="submission" date="2015-11" db="EMBL/GenBank/DDBJ databases">
        <title>Bacillus caseinolyticus sp nov.</title>
        <authorList>
            <person name="Dastager S.G."/>
            <person name="Mawlankar R."/>
        </authorList>
    </citation>
    <scope>NUCLEOTIDE SEQUENCE [LARGE SCALE GENOMIC DNA]</scope>
    <source>
        <strain evidence="2 3">SGD-V-76</strain>
    </source>
</reference>
<dbReference type="EMBL" id="LNQP01000051">
    <property type="protein sequence ID" value="KSU87195.1"/>
    <property type="molecule type" value="Genomic_DNA"/>
</dbReference>
<dbReference type="CDD" id="cd00519">
    <property type="entry name" value="Lipase_3"/>
    <property type="match status" value="1"/>
</dbReference>
<keyword evidence="3" id="KW-1185">Reference proteome</keyword>
<gene>
    <name evidence="2" type="ORF">AS180_14605</name>
</gene>
<dbReference type="RefSeq" id="WP_025907583.1">
    <property type="nucleotide sequence ID" value="NZ_KQ758666.1"/>
</dbReference>